<accession>A0ABU0C5B0</accession>
<evidence type="ECO:0000256" key="1">
    <source>
        <dbReference type="SAM" id="Phobius"/>
    </source>
</evidence>
<dbReference type="Pfam" id="PF07331">
    <property type="entry name" value="TctB"/>
    <property type="match status" value="1"/>
</dbReference>
<feature type="domain" description="DUF1468" evidence="2">
    <location>
        <begin position="6"/>
        <end position="145"/>
    </location>
</feature>
<evidence type="ECO:0000313" key="3">
    <source>
        <dbReference type="EMBL" id="MDQ0324277.1"/>
    </source>
</evidence>
<reference evidence="3 4" key="1">
    <citation type="submission" date="2023-07" db="EMBL/GenBank/DDBJ databases">
        <title>Genomic Encyclopedia of Type Strains, Phase IV (KMG-IV): sequencing the most valuable type-strain genomes for metagenomic binning, comparative biology and taxonomic classification.</title>
        <authorList>
            <person name="Goeker M."/>
        </authorList>
    </citation>
    <scope>NUCLEOTIDE SEQUENCE [LARGE SCALE GENOMIC DNA]</scope>
    <source>
        <strain evidence="3 4">DSM 11549</strain>
    </source>
</reference>
<dbReference type="EMBL" id="JAUSUK010000001">
    <property type="protein sequence ID" value="MDQ0324277.1"/>
    <property type="molecule type" value="Genomic_DNA"/>
</dbReference>
<dbReference type="Proteomes" id="UP001230253">
    <property type="component" value="Unassembled WGS sequence"/>
</dbReference>
<keyword evidence="1" id="KW-1133">Transmembrane helix</keyword>
<proteinExistence type="predicted"/>
<feature type="transmembrane region" description="Helical" evidence="1">
    <location>
        <begin position="82"/>
        <end position="112"/>
    </location>
</feature>
<protein>
    <submittedName>
        <fullName evidence="3">Multisubunit Na+/H+ antiporter MnhC subunit</fullName>
    </submittedName>
</protein>
<evidence type="ECO:0000259" key="2">
    <source>
        <dbReference type="Pfam" id="PF07331"/>
    </source>
</evidence>
<dbReference type="RefSeq" id="WP_307152588.1">
    <property type="nucleotide sequence ID" value="NZ_JAUSUK010000001.1"/>
</dbReference>
<sequence length="153" mass="16369">MKRDTWIAVAVMAIAAFAAWDVYGLKRGAALFPLLMSAALFLGGAVLFVSSLRPRKVTGEVAEEGSETDEAPKSVWLPLVEVVVLTAIFAVAMPWIGFYPATFLYLAVFFALRSELSRLTGLAVAVAMTGLIYVIFSLLLAVPTPVGPLAAYL</sequence>
<keyword evidence="1" id="KW-0812">Transmembrane</keyword>
<keyword evidence="4" id="KW-1185">Reference proteome</keyword>
<feature type="transmembrane region" description="Helical" evidence="1">
    <location>
        <begin position="6"/>
        <end position="23"/>
    </location>
</feature>
<gene>
    <name evidence="3" type="ORF">J2R99_000126</name>
</gene>
<organism evidence="3 4">
    <name type="scientific">Rhodopseudomonas julia</name>
    <dbReference type="NCBI Taxonomy" id="200617"/>
    <lineage>
        <taxon>Bacteria</taxon>
        <taxon>Pseudomonadati</taxon>
        <taxon>Pseudomonadota</taxon>
        <taxon>Alphaproteobacteria</taxon>
        <taxon>Hyphomicrobiales</taxon>
        <taxon>Nitrobacteraceae</taxon>
        <taxon>Rhodopseudomonas</taxon>
    </lineage>
</organism>
<evidence type="ECO:0000313" key="4">
    <source>
        <dbReference type="Proteomes" id="UP001230253"/>
    </source>
</evidence>
<dbReference type="InterPro" id="IPR009936">
    <property type="entry name" value="DUF1468"/>
</dbReference>
<feature type="transmembrane region" description="Helical" evidence="1">
    <location>
        <begin position="119"/>
        <end position="142"/>
    </location>
</feature>
<name>A0ABU0C5B0_9BRAD</name>
<feature type="transmembrane region" description="Helical" evidence="1">
    <location>
        <begin position="30"/>
        <end position="49"/>
    </location>
</feature>
<comment type="caution">
    <text evidence="3">The sequence shown here is derived from an EMBL/GenBank/DDBJ whole genome shotgun (WGS) entry which is preliminary data.</text>
</comment>
<keyword evidence="1" id="KW-0472">Membrane</keyword>